<gene>
    <name evidence="3" type="ORF">D8S85_14060</name>
</gene>
<dbReference type="PANTHER" id="PTHR33295">
    <property type="entry name" value="ATPASE"/>
    <property type="match status" value="1"/>
</dbReference>
<dbReference type="OrthoDB" id="9801840at2"/>
<evidence type="ECO:0000313" key="3">
    <source>
        <dbReference type="EMBL" id="AZS30560.1"/>
    </source>
</evidence>
<dbReference type="InterPro" id="IPR041682">
    <property type="entry name" value="AAA_14"/>
</dbReference>
<sequence>MEIKRDIMTALLKWKQRLERKPLIIQGARQTGKTWIMRKFGEEYFDHVAYFNFDASEELCREFENTKSPERLIDILRLYTECPIEPGRTLIIFDEIQQSNKALNSLKYFCEDAPGYHILAAGSLLGVSLSRGDSFPVGKVEFLRMYPVTFREFLRADTPQMYEYLENLTEIAPLPEIVMGRVGEAYRRYQVCGGMPAAVTAMLEKGGVREIEEIQKSILTAYSLDFAKHAPGKDIPRIAAIWNSIPSQLAKGNRKFVYKLVKTGARAREYEDGLLWLEHAGMIYRIFCSSKPGLPLRAYDDLSAFKIYLCDGGLLRVMAQLPADLLWTENSLYTEFKGAMAENMVLQSLVAHFDVMPRYWTSEATAEVDFLLQNNTSLLPVEVKSGTRLGGKSLGIYIDRFSVELALRFSMNNLRQDGAILNIPIFLADWTKEWLKKMQQGL</sequence>
<organism evidence="3 4">
    <name type="scientific">Butyricimonas faecalis</name>
    <dbReference type="NCBI Taxonomy" id="2093856"/>
    <lineage>
        <taxon>Bacteria</taxon>
        <taxon>Pseudomonadati</taxon>
        <taxon>Bacteroidota</taxon>
        <taxon>Bacteroidia</taxon>
        <taxon>Bacteroidales</taxon>
        <taxon>Odoribacteraceae</taxon>
        <taxon>Butyricimonas</taxon>
    </lineage>
</organism>
<dbReference type="Pfam" id="PF13635">
    <property type="entry name" value="DUF4143"/>
    <property type="match status" value="1"/>
</dbReference>
<dbReference type="InterPro" id="IPR027417">
    <property type="entry name" value="P-loop_NTPase"/>
</dbReference>
<dbReference type="EMBL" id="CP032819">
    <property type="protein sequence ID" value="AZS30560.1"/>
    <property type="molecule type" value="Genomic_DNA"/>
</dbReference>
<dbReference type="KEGG" id="buy:D8S85_14060"/>
<keyword evidence="4" id="KW-1185">Reference proteome</keyword>
<keyword evidence="3" id="KW-0547">Nucleotide-binding</keyword>
<dbReference type="GO" id="GO:0005524">
    <property type="term" value="F:ATP binding"/>
    <property type="evidence" value="ECO:0007669"/>
    <property type="project" value="UniProtKB-KW"/>
</dbReference>
<feature type="domain" description="AAA" evidence="1">
    <location>
        <begin position="20"/>
        <end position="154"/>
    </location>
</feature>
<dbReference type="SUPFAM" id="SSF52540">
    <property type="entry name" value="P-loop containing nucleoside triphosphate hydrolases"/>
    <property type="match status" value="1"/>
</dbReference>
<keyword evidence="3" id="KW-0067">ATP-binding</keyword>
<protein>
    <submittedName>
        <fullName evidence="3">ATP-binding protein</fullName>
    </submittedName>
</protein>
<dbReference type="Gene3D" id="3.40.50.300">
    <property type="entry name" value="P-loop containing nucleotide triphosphate hydrolases"/>
    <property type="match status" value="1"/>
</dbReference>
<dbReference type="AlphaFoldDB" id="A0A3S9VVN2"/>
<dbReference type="InterPro" id="IPR025420">
    <property type="entry name" value="DUF4143"/>
</dbReference>
<accession>A0A3S9VVN2</accession>
<reference evidence="3 4" key="1">
    <citation type="submission" date="2018-10" db="EMBL/GenBank/DDBJ databases">
        <title>Butyricimonas faecalis sp. nov., isolated from human faeces and emended description of the genus Butyricimonas.</title>
        <authorList>
            <person name="Le Roy T."/>
            <person name="Van der Smissen P."/>
            <person name="Paquot A."/>
            <person name="Delzenne N."/>
            <person name="Muccioli G."/>
            <person name="Collet J.-F."/>
            <person name="Cani P.D."/>
        </authorList>
    </citation>
    <scope>NUCLEOTIDE SEQUENCE [LARGE SCALE GENOMIC DNA]</scope>
    <source>
        <strain evidence="3 4">H184</strain>
    </source>
</reference>
<evidence type="ECO:0000259" key="1">
    <source>
        <dbReference type="Pfam" id="PF13173"/>
    </source>
</evidence>
<evidence type="ECO:0000259" key="2">
    <source>
        <dbReference type="Pfam" id="PF13635"/>
    </source>
</evidence>
<feature type="domain" description="DUF4143" evidence="2">
    <location>
        <begin position="225"/>
        <end position="386"/>
    </location>
</feature>
<name>A0A3S9VVN2_9BACT</name>
<dbReference type="RefSeq" id="WP_106481210.1">
    <property type="nucleotide sequence ID" value="NZ_CP032819.1"/>
</dbReference>
<evidence type="ECO:0000313" key="4">
    <source>
        <dbReference type="Proteomes" id="UP000270673"/>
    </source>
</evidence>
<dbReference type="Pfam" id="PF13173">
    <property type="entry name" value="AAA_14"/>
    <property type="match status" value="1"/>
</dbReference>
<dbReference type="Proteomes" id="UP000270673">
    <property type="component" value="Chromosome"/>
</dbReference>
<proteinExistence type="predicted"/>
<dbReference type="PANTHER" id="PTHR33295:SF7">
    <property type="entry name" value="ATPASE"/>
    <property type="match status" value="1"/>
</dbReference>